<dbReference type="Gene3D" id="1.20.1640.10">
    <property type="entry name" value="Multidrug efflux transporter AcrB transmembrane domain"/>
    <property type="match status" value="2"/>
</dbReference>
<accession>A0A3A4R0Y6</accession>
<evidence type="ECO:0000313" key="2">
    <source>
        <dbReference type="EMBL" id="RJP59755.1"/>
    </source>
</evidence>
<dbReference type="Gene3D" id="3.30.70.1440">
    <property type="entry name" value="Multidrug efflux transporter AcrB pore domain"/>
    <property type="match status" value="1"/>
</dbReference>
<dbReference type="EMBL" id="QZJZ01000042">
    <property type="protein sequence ID" value="RJP59755.1"/>
    <property type="molecule type" value="Genomic_DNA"/>
</dbReference>
<proteinExistence type="predicted"/>
<reference evidence="2 3" key="1">
    <citation type="journal article" date="2017" name="ISME J.">
        <title>Energy and carbon metabolisms in a deep terrestrial subsurface fluid microbial community.</title>
        <authorList>
            <person name="Momper L."/>
            <person name="Jungbluth S.P."/>
            <person name="Lee M.D."/>
            <person name="Amend J.P."/>
        </authorList>
    </citation>
    <scope>NUCLEOTIDE SEQUENCE [LARGE SCALE GENOMIC DNA]</scope>
    <source>
        <strain evidence="2">SURF_26</strain>
    </source>
</reference>
<feature type="transmembrane region" description="Helical" evidence="1">
    <location>
        <begin position="12"/>
        <end position="31"/>
    </location>
</feature>
<feature type="transmembrane region" description="Helical" evidence="1">
    <location>
        <begin position="395"/>
        <end position="417"/>
    </location>
</feature>
<feature type="transmembrane region" description="Helical" evidence="1">
    <location>
        <begin position="437"/>
        <end position="458"/>
    </location>
</feature>
<feature type="transmembrane region" description="Helical" evidence="1">
    <location>
        <begin position="897"/>
        <end position="916"/>
    </location>
</feature>
<feature type="transmembrane region" description="Helical" evidence="1">
    <location>
        <begin position="516"/>
        <end position="549"/>
    </location>
</feature>
<feature type="transmembrane region" description="Helical" evidence="1">
    <location>
        <begin position="922"/>
        <end position="946"/>
    </location>
</feature>
<dbReference type="GO" id="GO:0042910">
    <property type="term" value="F:xenobiotic transmembrane transporter activity"/>
    <property type="evidence" value="ECO:0007669"/>
    <property type="project" value="TreeGrafter"/>
</dbReference>
<evidence type="ECO:0000256" key="1">
    <source>
        <dbReference type="SAM" id="Phobius"/>
    </source>
</evidence>
<dbReference type="InterPro" id="IPR001036">
    <property type="entry name" value="Acrflvin-R"/>
</dbReference>
<dbReference type="SUPFAM" id="SSF82714">
    <property type="entry name" value="Multidrug efflux transporter AcrB TolC docking domain, DN and DC subdomains"/>
    <property type="match status" value="2"/>
</dbReference>
<evidence type="ECO:0000313" key="3">
    <source>
        <dbReference type="Proteomes" id="UP000266426"/>
    </source>
</evidence>
<keyword evidence="1" id="KW-1133">Transmembrane helix</keyword>
<dbReference type="InterPro" id="IPR027463">
    <property type="entry name" value="AcrB_DN_DC_subdom"/>
</dbReference>
<feature type="transmembrane region" description="Helical" evidence="1">
    <location>
        <begin position="470"/>
        <end position="495"/>
    </location>
</feature>
<dbReference type="SUPFAM" id="SSF82693">
    <property type="entry name" value="Multidrug efflux transporter AcrB pore domain, PN1, PN2, PC1 and PC2 subdomains"/>
    <property type="match status" value="2"/>
</dbReference>
<dbReference type="AlphaFoldDB" id="A0A3A4R0Y6"/>
<dbReference type="Gene3D" id="3.30.2090.10">
    <property type="entry name" value="Multidrug efflux transporter AcrB TolC docking domain, DN and DC subdomains"/>
    <property type="match status" value="2"/>
</dbReference>
<feature type="transmembrane region" description="Helical" evidence="1">
    <location>
        <begin position="1007"/>
        <end position="1029"/>
    </location>
</feature>
<keyword evidence="1" id="KW-0812">Transmembrane</keyword>
<keyword evidence="1" id="KW-0472">Membrane</keyword>
<feature type="transmembrane region" description="Helical" evidence="1">
    <location>
        <begin position="871"/>
        <end position="890"/>
    </location>
</feature>
<organism evidence="2 3">
    <name type="scientific">Candidatus Auribacter fodinae</name>
    <dbReference type="NCBI Taxonomy" id="2093366"/>
    <lineage>
        <taxon>Bacteria</taxon>
        <taxon>Pseudomonadati</taxon>
        <taxon>Candidatus Auribacterota</taxon>
        <taxon>Candidatus Auribacteria</taxon>
        <taxon>Candidatus Auribacterales</taxon>
        <taxon>Candidatus Auribacteraceae</taxon>
        <taxon>Candidatus Auribacter</taxon>
    </lineage>
</organism>
<comment type="caution">
    <text evidence="2">The sequence shown here is derived from an EMBL/GenBank/DDBJ whole genome shotgun (WGS) entry which is preliminary data.</text>
</comment>
<dbReference type="SUPFAM" id="SSF82866">
    <property type="entry name" value="Multidrug efflux transporter AcrB transmembrane domain"/>
    <property type="match status" value="2"/>
</dbReference>
<dbReference type="PANTHER" id="PTHR32063">
    <property type="match status" value="1"/>
</dbReference>
<feature type="transmembrane region" description="Helical" evidence="1">
    <location>
        <begin position="368"/>
        <end position="389"/>
    </location>
</feature>
<protein>
    <submittedName>
        <fullName evidence="2">Efflux RND transporter permease subunit</fullName>
    </submittedName>
</protein>
<name>A0A3A4R0Y6_9BACT</name>
<gene>
    <name evidence="2" type="ORF">C4541_05480</name>
</gene>
<dbReference type="PRINTS" id="PR00702">
    <property type="entry name" value="ACRIFLAVINRP"/>
</dbReference>
<feature type="transmembrane region" description="Helical" evidence="1">
    <location>
        <begin position="973"/>
        <end position="995"/>
    </location>
</feature>
<dbReference type="GO" id="GO:0005886">
    <property type="term" value="C:plasma membrane"/>
    <property type="evidence" value="ECO:0007669"/>
    <property type="project" value="TreeGrafter"/>
</dbReference>
<dbReference type="Gene3D" id="3.30.70.1430">
    <property type="entry name" value="Multidrug efflux transporter AcrB pore domain"/>
    <property type="match status" value="2"/>
</dbReference>
<feature type="transmembrane region" description="Helical" evidence="1">
    <location>
        <begin position="341"/>
        <end position="361"/>
    </location>
</feature>
<sequence length="1049" mass="118704">MLHAIIQYFATRHFLTNFLVLIVFVGGIFSWNNTSKEEMPDITFNTVRINVRYPGAPAEDVEYFVTEPIEEQIRGLDGIYRITSTSSVASSSISVEIEPDYPDLDELITEIRNEVFSVELPDEILDQPTIRVFKTSRKAIIDVGIIHNGTHLLDVPTRMELQRYAKALEDQLLSLSQVNSINKSGYLQEEIQVKLDPEKLVKYKIPFNTIKKTIQSNHIRQPAGSVETGLEPKVTLLSEFNTVEKLNEVIIQGGFEGGVIRLDEVGEVVEAYEKNETVTKINGHEGVMFSVVKNSSYGIIEALDAVTAAVEKFKRTTLIESPVELVLLDDESVDIRNRLNLISMNGLMGFVLILITLFIFLNVRSAIWVAMGIPFTFCFTMICLYYFGYTINGTTLSAVIIVMGMIVDDAIVVAENISRMWQKGIDRTEAVIEGTKYVLLPIIASITTTCIAFVPLFYFKGRFGEEIKFIPPVIFMMLGASLFESILILPAHMNLHIPFITRKVIKDVSKKKRRHWFVYVEELYGFLLKYVLWLKPLVFAGFVLLLIWAADVASKNFKFVMFPQEETREISISGEAPAGSTRTETAVMTKQIEDIVAQYLGHEVIGFRNSIASGRGGSSSEDNKFRIIIEILPKEKRVKSADQLIAEMREQLGDNHKFSKLKFAKSRWRQASGSPIELNVQQNDDAKRALIVQELKTRMEAYPALYNVEIDEGLRIPEYRVHIDQEKIKRLSIDPADISSTLRGALEGSILYEFQKEDQDVVVRITTLEEAKSDIENILDLPIENQGDYLVPLRDIVMFKTVEVPSSIYRRDLKRTTLMYADIKPNSGKTPLEVAQYLEDNVFPEFLSKYPTTTFSFTGEVQDTRESEAELIKAIILTLFLIYSLLAILFSSMMKPFIIMLAIPFGVVGIIIVFWLHHKTLFGFYAAVGALGLAGVVINDSIVMLVKFEDDFDKKLPWKHSFRQIADIAKTRLCAVVLTTVTTVAGVLPTAYGFAGYDPTLADMMLALAWGLSFGTVITLVLVPCVYSLEKDFIYFFKMIRRKLCRDYE</sequence>
<dbReference type="Pfam" id="PF00873">
    <property type="entry name" value="ACR_tran"/>
    <property type="match status" value="1"/>
</dbReference>
<dbReference type="Gene3D" id="3.30.70.1320">
    <property type="entry name" value="Multidrug efflux transporter AcrB pore domain like"/>
    <property type="match status" value="1"/>
</dbReference>
<dbReference type="Proteomes" id="UP000266426">
    <property type="component" value="Unassembled WGS sequence"/>
</dbReference>
<dbReference type="PANTHER" id="PTHR32063:SF33">
    <property type="entry name" value="RND SUPERFAMILY EFFLUX PUMP PERMEASE COMPONENT"/>
    <property type="match status" value="1"/>
</dbReference>